<evidence type="ECO:0000259" key="2">
    <source>
        <dbReference type="PROSITE" id="PS50097"/>
    </source>
</evidence>
<dbReference type="Gene3D" id="3.30.710.10">
    <property type="entry name" value="Potassium Channel Kv1.1, Chain A"/>
    <property type="match status" value="1"/>
</dbReference>
<organism evidence="3 4">
    <name type="scientific">Jaapia argillacea MUCL 33604</name>
    <dbReference type="NCBI Taxonomy" id="933084"/>
    <lineage>
        <taxon>Eukaryota</taxon>
        <taxon>Fungi</taxon>
        <taxon>Dikarya</taxon>
        <taxon>Basidiomycota</taxon>
        <taxon>Agaricomycotina</taxon>
        <taxon>Agaricomycetes</taxon>
        <taxon>Agaricomycetidae</taxon>
        <taxon>Jaapiales</taxon>
        <taxon>Jaapiaceae</taxon>
        <taxon>Jaapia</taxon>
    </lineage>
</organism>
<dbReference type="InterPro" id="IPR000210">
    <property type="entry name" value="BTB/POZ_dom"/>
</dbReference>
<dbReference type="InterPro" id="IPR011333">
    <property type="entry name" value="SKP1/BTB/POZ_sf"/>
</dbReference>
<proteinExistence type="predicted"/>
<keyword evidence="4" id="KW-1185">Reference proteome</keyword>
<evidence type="ECO:0000256" key="1">
    <source>
        <dbReference type="SAM" id="MobiDB-lite"/>
    </source>
</evidence>
<feature type="compositionally biased region" description="Low complexity" evidence="1">
    <location>
        <begin position="298"/>
        <end position="307"/>
    </location>
</feature>
<feature type="region of interest" description="Disordered" evidence="1">
    <location>
        <begin position="262"/>
        <end position="307"/>
    </location>
</feature>
<name>A0A067PHC6_9AGAM</name>
<evidence type="ECO:0000313" key="3">
    <source>
        <dbReference type="EMBL" id="KDQ50402.1"/>
    </source>
</evidence>
<dbReference type="OrthoDB" id="3227959at2759"/>
<feature type="region of interest" description="Disordered" evidence="1">
    <location>
        <begin position="67"/>
        <end position="90"/>
    </location>
</feature>
<dbReference type="SMART" id="SM00225">
    <property type="entry name" value="BTB"/>
    <property type="match status" value="1"/>
</dbReference>
<sequence>MQATASGASQNLGVSQSLDVLRRHPDLWFTDGSIILHAEDSIFRVHMSQLSRHSAFFRDMFSLPQPVRQGGSNASSQAQTGSDGDTFEGCPVLDLHDPADDLANLLKALYDGPTFGNNDQDDFRIVSGILRLSTKYIIDTLRAKAIAHLSIAWPLTLRGWEAREDLSRIYEMESQSRNDHLYPSPIAVINLARDVNAPSLLPSAFYDLSRYTYAQIYEPCEDELLHPSHSLNSSLSPHDMRQLSLGKEESHQVITDLIQSMGNSPHRDYYHPSSSRVSSSSRRVSSSRVMAKGVGHQRTGSGSRSGSRLSCVSAAACRKDFTELVDLATQHYLMDKERGHSDPLYVAEELGQLKSAELGSDCKACARSLEAWADRERERIWRLIPTWFRLDGGLQG</sequence>
<accession>A0A067PHC6</accession>
<dbReference type="HOGENOM" id="CLU_033082_1_1_1"/>
<dbReference type="CDD" id="cd18186">
    <property type="entry name" value="BTB_POZ_ZBTB_KLHL-like"/>
    <property type="match status" value="1"/>
</dbReference>
<feature type="compositionally biased region" description="Polar residues" evidence="1">
    <location>
        <begin position="70"/>
        <end position="83"/>
    </location>
</feature>
<feature type="compositionally biased region" description="Low complexity" evidence="1">
    <location>
        <begin position="273"/>
        <end position="289"/>
    </location>
</feature>
<dbReference type="EMBL" id="KL197760">
    <property type="protein sequence ID" value="KDQ50402.1"/>
    <property type="molecule type" value="Genomic_DNA"/>
</dbReference>
<dbReference type="PROSITE" id="PS50097">
    <property type="entry name" value="BTB"/>
    <property type="match status" value="1"/>
</dbReference>
<dbReference type="SUPFAM" id="SSF54695">
    <property type="entry name" value="POZ domain"/>
    <property type="match status" value="1"/>
</dbReference>
<dbReference type="AlphaFoldDB" id="A0A067PHC6"/>
<protein>
    <recommendedName>
        <fullName evidence="2">BTB domain-containing protein</fullName>
    </recommendedName>
</protein>
<reference evidence="4" key="1">
    <citation type="journal article" date="2014" name="Proc. Natl. Acad. Sci. U.S.A.">
        <title>Extensive sampling of basidiomycete genomes demonstrates inadequacy of the white-rot/brown-rot paradigm for wood decay fungi.</title>
        <authorList>
            <person name="Riley R."/>
            <person name="Salamov A.A."/>
            <person name="Brown D.W."/>
            <person name="Nagy L.G."/>
            <person name="Floudas D."/>
            <person name="Held B.W."/>
            <person name="Levasseur A."/>
            <person name="Lombard V."/>
            <person name="Morin E."/>
            <person name="Otillar R."/>
            <person name="Lindquist E.A."/>
            <person name="Sun H."/>
            <person name="LaButti K.M."/>
            <person name="Schmutz J."/>
            <person name="Jabbour D."/>
            <person name="Luo H."/>
            <person name="Baker S.E."/>
            <person name="Pisabarro A.G."/>
            <person name="Walton J.D."/>
            <person name="Blanchette R.A."/>
            <person name="Henrissat B."/>
            <person name="Martin F."/>
            <person name="Cullen D."/>
            <person name="Hibbett D.S."/>
            <person name="Grigoriev I.V."/>
        </authorList>
    </citation>
    <scope>NUCLEOTIDE SEQUENCE [LARGE SCALE GENOMIC DNA]</scope>
    <source>
        <strain evidence="4">MUCL 33604</strain>
    </source>
</reference>
<feature type="domain" description="BTB" evidence="2">
    <location>
        <begin position="30"/>
        <end position="112"/>
    </location>
</feature>
<evidence type="ECO:0000313" key="4">
    <source>
        <dbReference type="Proteomes" id="UP000027265"/>
    </source>
</evidence>
<dbReference type="STRING" id="933084.A0A067PHC6"/>
<dbReference type="InParanoid" id="A0A067PHC6"/>
<gene>
    <name evidence="3" type="ORF">JAAARDRAFT_199963</name>
</gene>
<dbReference type="Proteomes" id="UP000027265">
    <property type="component" value="Unassembled WGS sequence"/>
</dbReference>